<dbReference type="SMART" id="SM00444">
    <property type="entry name" value="GYF"/>
    <property type="match status" value="1"/>
</dbReference>
<gene>
    <name evidence="4" type="ORF">TCM_017263</name>
</gene>
<evidence type="ECO:0000313" key="4">
    <source>
        <dbReference type="EMBL" id="EOY02853.1"/>
    </source>
</evidence>
<dbReference type="eggNOG" id="KOG1862">
    <property type="taxonomic scope" value="Eukaryota"/>
</dbReference>
<dbReference type="PANTHER" id="PTHR46992">
    <property type="entry name" value="GYF DOMAIN-CONTAINING PROTEIN"/>
    <property type="match status" value="1"/>
</dbReference>
<feature type="compositionally biased region" description="Basic and acidic residues" evidence="2">
    <location>
        <begin position="224"/>
        <end position="234"/>
    </location>
</feature>
<feature type="compositionally biased region" description="Basic and acidic residues" evidence="2">
    <location>
        <begin position="95"/>
        <end position="131"/>
    </location>
</feature>
<dbReference type="InterPro" id="IPR035445">
    <property type="entry name" value="GYF-like_dom_sf"/>
</dbReference>
<keyword evidence="5" id="KW-1185">Reference proteome</keyword>
<reference evidence="4 5" key="1">
    <citation type="journal article" date="2013" name="Genome Biol.">
        <title>The genome sequence of the most widely cultivated cacao type and its use to identify candidate genes regulating pod color.</title>
        <authorList>
            <person name="Motamayor J.C."/>
            <person name="Mockaitis K."/>
            <person name="Schmutz J."/>
            <person name="Haiminen N."/>
            <person name="Iii D.L."/>
            <person name="Cornejo O."/>
            <person name="Findley S.D."/>
            <person name="Zheng P."/>
            <person name="Utro F."/>
            <person name="Royaert S."/>
            <person name="Saski C."/>
            <person name="Jenkins J."/>
            <person name="Podicheti R."/>
            <person name="Zhao M."/>
            <person name="Scheffler B.E."/>
            <person name="Stack J.C."/>
            <person name="Feltus F.A."/>
            <person name="Mustiga G.M."/>
            <person name="Amores F."/>
            <person name="Phillips W."/>
            <person name="Marelli J.P."/>
            <person name="May G.D."/>
            <person name="Shapiro H."/>
            <person name="Ma J."/>
            <person name="Bustamante C.D."/>
            <person name="Schnell R.J."/>
            <person name="Main D."/>
            <person name="Gilbert D."/>
            <person name="Parida L."/>
            <person name="Kuhn D.N."/>
        </authorList>
    </citation>
    <scope>NUCLEOTIDE SEQUENCE [LARGE SCALE GENOMIC DNA]</scope>
    <source>
        <strain evidence="5">cv. Matina 1-6</strain>
    </source>
</reference>
<dbReference type="PANTHER" id="PTHR46992:SF1">
    <property type="entry name" value="GYF DOMAIN-CONTAINING PROTEIN"/>
    <property type="match status" value="1"/>
</dbReference>
<feature type="region of interest" description="Disordered" evidence="2">
    <location>
        <begin position="1555"/>
        <end position="1574"/>
    </location>
</feature>
<feature type="coiled-coil region" evidence="1">
    <location>
        <begin position="914"/>
        <end position="993"/>
    </location>
</feature>
<feature type="coiled-coil region" evidence="1">
    <location>
        <begin position="1144"/>
        <end position="1171"/>
    </location>
</feature>
<evidence type="ECO:0000256" key="1">
    <source>
        <dbReference type="SAM" id="Coils"/>
    </source>
</evidence>
<accession>A0A061EDY7</accession>
<evidence type="ECO:0000313" key="5">
    <source>
        <dbReference type="Proteomes" id="UP000026915"/>
    </source>
</evidence>
<feature type="compositionally biased region" description="Polar residues" evidence="2">
    <location>
        <begin position="148"/>
        <end position="163"/>
    </location>
</feature>
<dbReference type="Gramene" id="EOY02853">
    <property type="protein sequence ID" value="EOY02853"/>
    <property type="gene ID" value="TCM_017263"/>
</dbReference>
<dbReference type="HOGENOM" id="CLU_003968_0_0_1"/>
<protein>
    <submittedName>
        <fullName evidence="4">GYF domain-containing-like protein isoform 1</fullName>
    </submittedName>
</protein>
<feature type="region of interest" description="Disordered" evidence="2">
    <location>
        <begin position="1"/>
        <end position="30"/>
    </location>
</feature>
<dbReference type="Gene3D" id="3.30.1490.40">
    <property type="match status" value="1"/>
</dbReference>
<name>A0A061EDY7_THECC</name>
<dbReference type="CDD" id="cd00072">
    <property type="entry name" value="GYF"/>
    <property type="match status" value="1"/>
</dbReference>
<dbReference type="Pfam" id="PF02213">
    <property type="entry name" value="GYF"/>
    <property type="match status" value="1"/>
</dbReference>
<evidence type="ECO:0000256" key="2">
    <source>
        <dbReference type="SAM" id="MobiDB-lite"/>
    </source>
</evidence>
<feature type="domain" description="GYF" evidence="3">
    <location>
        <begin position="555"/>
        <end position="606"/>
    </location>
</feature>
<feature type="compositionally biased region" description="Basic and acidic residues" evidence="2">
    <location>
        <begin position="18"/>
        <end position="30"/>
    </location>
</feature>
<feature type="region of interest" description="Disordered" evidence="2">
    <location>
        <begin position="75"/>
        <end position="263"/>
    </location>
</feature>
<dbReference type="PROSITE" id="PS50829">
    <property type="entry name" value="GYF"/>
    <property type="match status" value="1"/>
</dbReference>
<feature type="region of interest" description="Disordered" evidence="2">
    <location>
        <begin position="387"/>
        <end position="411"/>
    </location>
</feature>
<evidence type="ECO:0000259" key="3">
    <source>
        <dbReference type="PROSITE" id="PS50829"/>
    </source>
</evidence>
<feature type="compositionally biased region" description="Polar residues" evidence="2">
    <location>
        <begin position="387"/>
        <end position="403"/>
    </location>
</feature>
<dbReference type="EMBL" id="CM001882">
    <property type="protein sequence ID" value="EOY02853.1"/>
    <property type="molecule type" value="Genomic_DNA"/>
</dbReference>
<dbReference type="InParanoid" id="A0A061EDY7"/>
<sequence>MADGKFELPDDLLASKTASDHSSLKGEAWDGNLEEKGLTGLLDDIKDQANSESSIPLSPQWLYAKPADAKMLTAGASGDIRVPNSLPHGTSGDPNLKDSWRLDGSQDKKDWRRPAPDLESSRRWREEERETSLLGRRDRRKEDRRADVTSTRDVPENRTLSSSERWHDGSSRSSGHESRRDSKWSSRWGPEDKEKDSRTEKRTDAEKEDAPNDKQAFVSGSRIASERENDSRDKWRPRHRLEVHAGGSASYRSAPGFGPERGRVEGSNVRFAAGRGRSNANGSLQIGRPASASVIGSLPVDRHKTSNAYCYPRGKVLDIYRKQKTGPNFDILPDEMDHLSPITQKETVEPLAFVPPDAEEEVVLGDIWKGKTTSSGVFYNSFRDTSRGSNDSIAGEGKQSSSVNREDNVESGEKAAVNNYYQGNHAETFDVSDSQMIITKERNSSKEGEQRCLTSSDIDVTNALMSDGEIGGSRNDVYEIKSFDSQQAADLKVQKHPKWEDNESSMQFEVGNELPEDSSSLFDFPSLQPTPGSKQINLRGNNEGQSLESVTLPEDLSLCYLDPQGVIQGPYLGIDIITWFEQGYFSTDLPVRLADAPDGSPFQELGDIMPHLRMNSGSASSVNAVTRMQIPDSVECNLEETISSSASAPDLKGSAMGNKHQILSAFETSDTNFQFSGPNRSCHSEHWFSEDQSFHKFAAQEEEIIFPGSANGDRLKVSGDMQGTLGNPASHLSIANEFSKANVPSHRDDELHPFGLLMSELKGTHSKHSQSSNMASSIGDKGQFLDPSLDIEATFSGQSVVGTVAEQTSFPEAWSDDYRRNALSNSNIHLGTTGARLSSQREQEYNGFDLVQHLMSQKLPNEPLQEQNRFSPHTFSHSAGFGVEQIQNFDLMQSKNLNLQQSIHHSAPHIEHLLELQYQQQRQLELQRQQQQQQLEIQRQQQQQQQLEIQRQQQQQQLELQRQQQLRHQQMKLLQQQQQQQQLQQQHSQAQQLLLDQLLQHQMSDPGYGQPKFDAARDNVLDQVHLQMHLLNELQQNSHASRHLDPSLEQIIQAKINLSALQGQQADFLDFMSQTKYGNMLPSEHQLRLQQEQLQVQQLSMALRQQLGMEGERRSAGSWSVDEAGQFVRNISHHQAQSVGLNASDIYQQRHSSLEEQFSNLRRNHSLQEQQQRGIFDPNHAAFDRLTLPAVAPGMKVDNVNSLDLAEHLFMRSNNQLGPFSSGISLSQQISGDVYASHPDAIESLHSRKNGQLENSWTEKQRQQLQLEAELQRRESEVDSSAWASAGGVHENSKKALMDILHQKLGIQSVQSSEVDYQHPISSSRGRETFWPVSEPQTSNFPFNHFPKQEVHVNDSFMEGSRNSNSSALLQDHLFGVAVSDCVNHMGNSERLALKAGSGSFAEEQSFLLGIEDPSRSSYADASLMGKSAANKELAVLEGKKERKKGLKGMIARSGSVSGSEDNMAEQVETLDCGDLQSGIQSRHDSLSTGGNGRLYSYEIGLDTSVGEDASNDRLLSLPKGLDKVSQKCPPVSRVSSSQDVFSDQSSVAFVKQKNSTSLATSDEGRQEAVGNTGAVRIAETQASVKKDVRFRRTSSCSDAAVSEASFIDVLKKPVLHGTEAATNGAALEPSDGVSQAGRSGKKKGKKGRQIDPALLGFKVTSNRIMMGEIQRLDD</sequence>
<dbReference type="SUPFAM" id="SSF55277">
    <property type="entry name" value="GYF domain"/>
    <property type="match status" value="1"/>
</dbReference>
<feature type="region of interest" description="Disordered" evidence="2">
    <location>
        <begin position="1622"/>
        <end position="1651"/>
    </location>
</feature>
<feature type="compositionally biased region" description="Basic and acidic residues" evidence="2">
    <location>
        <begin position="164"/>
        <end position="212"/>
    </location>
</feature>
<keyword evidence="1" id="KW-0175">Coiled coil</keyword>
<dbReference type="STRING" id="3641.A0A061EDY7"/>
<dbReference type="OMA" id="PATHGKC"/>
<dbReference type="Proteomes" id="UP000026915">
    <property type="component" value="Chromosome 4"/>
</dbReference>
<organism evidence="4 5">
    <name type="scientific">Theobroma cacao</name>
    <name type="common">Cacao</name>
    <name type="synonym">Cocoa</name>
    <dbReference type="NCBI Taxonomy" id="3641"/>
    <lineage>
        <taxon>Eukaryota</taxon>
        <taxon>Viridiplantae</taxon>
        <taxon>Streptophyta</taxon>
        <taxon>Embryophyta</taxon>
        <taxon>Tracheophyta</taxon>
        <taxon>Spermatophyta</taxon>
        <taxon>Magnoliopsida</taxon>
        <taxon>eudicotyledons</taxon>
        <taxon>Gunneridae</taxon>
        <taxon>Pentapetalae</taxon>
        <taxon>rosids</taxon>
        <taxon>malvids</taxon>
        <taxon>Malvales</taxon>
        <taxon>Malvaceae</taxon>
        <taxon>Byttnerioideae</taxon>
        <taxon>Theobroma</taxon>
    </lineage>
</organism>
<proteinExistence type="predicted"/>
<dbReference type="InterPro" id="IPR003169">
    <property type="entry name" value="GYF"/>
</dbReference>